<dbReference type="Pfam" id="PF01869">
    <property type="entry name" value="BcrAD_BadFG"/>
    <property type="match status" value="1"/>
</dbReference>
<keyword evidence="3" id="KW-1185">Reference proteome</keyword>
<proteinExistence type="predicted"/>
<accession>A0A1I5RLN1</accession>
<feature type="domain" description="ATPase BadF/BadG/BcrA/BcrD type" evidence="1">
    <location>
        <begin position="5"/>
        <end position="303"/>
    </location>
</feature>
<protein>
    <submittedName>
        <fullName evidence="2">BadF-type ATPase</fullName>
    </submittedName>
</protein>
<dbReference type="Gene3D" id="3.30.420.40">
    <property type="match status" value="2"/>
</dbReference>
<dbReference type="InterPro" id="IPR043129">
    <property type="entry name" value="ATPase_NBD"/>
</dbReference>
<organism evidence="2 3">
    <name type="scientific">Actinomadura madurae</name>
    <dbReference type="NCBI Taxonomy" id="1993"/>
    <lineage>
        <taxon>Bacteria</taxon>
        <taxon>Bacillati</taxon>
        <taxon>Actinomycetota</taxon>
        <taxon>Actinomycetes</taxon>
        <taxon>Streptosporangiales</taxon>
        <taxon>Thermomonosporaceae</taxon>
        <taxon>Actinomadura</taxon>
    </lineage>
</organism>
<dbReference type="SUPFAM" id="SSF53067">
    <property type="entry name" value="Actin-like ATPase domain"/>
    <property type="match status" value="2"/>
</dbReference>
<gene>
    <name evidence="2" type="ORF">SAMN04489713_115168</name>
</gene>
<dbReference type="PANTHER" id="PTHR43190:SF3">
    <property type="entry name" value="N-ACETYL-D-GLUCOSAMINE KINASE"/>
    <property type="match status" value="1"/>
</dbReference>
<dbReference type="Proteomes" id="UP000183413">
    <property type="component" value="Unassembled WGS sequence"/>
</dbReference>
<dbReference type="PANTHER" id="PTHR43190">
    <property type="entry name" value="N-ACETYL-D-GLUCOSAMINE KINASE"/>
    <property type="match status" value="1"/>
</dbReference>
<reference evidence="2 3" key="1">
    <citation type="submission" date="2016-10" db="EMBL/GenBank/DDBJ databases">
        <authorList>
            <person name="de Groot N.N."/>
        </authorList>
    </citation>
    <scope>NUCLEOTIDE SEQUENCE [LARGE SCALE GENOMIC DNA]</scope>
    <source>
        <strain evidence="2 3">DSM 43067</strain>
    </source>
</reference>
<dbReference type="CDD" id="cd24007">
    <property type="entry name" value="ASKHA_NBD_eukNAGK-like"/>
    <property type="match status" value="1"/>
</dbReference>
<dbReference type="eggNOG" id="COG2971">
    <property type="taxonomic scope" value="Bacteria"/>
</dbReference>
<name>A0A1I5RLN1_9ACTN</name>
<dbReference type="InterPro" id="IPR002731">
    <property type="entry name" value="ATPase_BadF"/>
</dbReference>
<dbReference type="InterPro" id="IPR052519">
    <property type="entry name" value="Euk-type_GlcNAc_Kinase"/>
</dbReference>
<dbReference type="AlphaFoldDB" id="A0A1I5RLN1"/>
<evidence type="ECO:0000259" key="1">
    <source>
        <dbReference type="Pfam" id="PF01869"/>
    </source>
</evidence>
<dbReference type="InParanoid" id="A0A1I5RLN1"/>
<sequence length="326" mass="34229">MTMFLGVDGGGTKTAFSLVTGNGEITAQVEGPSTDYFSVGIDLVGRVLRDGVADVCAKAGIASGDVRHAFFGLPTYGEVSGDIATLNASARDALGHDRFACGNDMVCSWAGSLGCEDGINVVSGTGSITYGERDGRRVRVGGWGELFGDEGSAYWIGIRGLSCFSKMSDGRLPAGPLHALIKEHLDLDEDLDLVDVVLNRWQGSRSKIAALSRLVVTAADQGDRHGAGILTEAARELAETVDTARTHLGFPPGRPVPVSYSGGVFNAGPSILDAFHRELGERYAAFELRDPLFPPDIGAAIYAAKLSADPLSHDALQRLQTASSTS</sequence>
<dbReference type="EMBL" id="FOVH01000015">
    <property type="protein sequence ID" value="SFP59464.1"/>
    <property type="molecule type" value="Genomic_DNA"/>
</dbReference>
<dbReference type="STRING" id="1993.SAMN04489713_115168"/>
<evidence type="ECO:0000313" key="3">
    <source>
        <dbReference type="Proteomes" id="UP000183413"/>
    </source>
</evidence>
<evidence type="ECO:0000313" key="2">
    <source>
        <dbReference type="EMBL" id="SFP59464.1"/>
    </source>
</evidence>